<gene>
    <name evidence="2" type="ORF">EVG15_09245</name>
</gene>
<keyword evidence="1" id="KW-0472">Membrane</keyword>
<name>A0A519BKM5_9DELT</name>
<reference evidence="2 3" key="1">
    <citation type="journal article" date="2019" name="ISME J.">
        <title>Insights into ecological role of a new deltaproteobacterial order Candidatus Acidulodesulfobacterales by metagenomics and metatranscriptomics.</title>
        <authorList>
            <person name="Tan S."/>
            <person name="Liu J."/>
            <person name="Fang Y."/>
            <person name="Hedlund B.P."/>
            <person name="Lian Z.H."/>
            <person name="Huang L.Y."/>
            <person name="Li J.T."/>
            <person name="Huang L.N."/>
            <person name="Li W.J."/>
            <person name="Jiang H.C."/>
            <person name="Dong H.L."/>
            <person name="Shu W.S."/>
        </authorList>
    </citation>
    <scope>NUCLEOTIDE SEQUENCE [LARGE SCALE GENOMIC DNA]</scope>
    <source>
        <strain evidence="2">AP1</strain>
    </source>
</reference>
<organism evidence="2 3">
    <name type="scientific">Candidatus Acididesulfobacter diazotrophicus</name>
    <dbReference type="NCBI Taxonomy" id="2597226"/>
    <lineage>
        <taxon>Bacteria</taxon>
        <taxon>Deltaproteobacteria</taxon>
        <taxon>Candidatus Acidulodesulfobacterales</taxon>
        <taxon>Candidatus Acididesulfobacter</taxon>
    </lineage>
</organism>
<accession>A0A519BKM5</accession>
<dbReference type="Proteomes" id="UP000319296">
    <property type="component" value="Unassembled WGS sequence"/>
</dbReference>
<keyword evidence="1" id="KW-1133">Transmembrane helix</keyword>
<keyword evidence="1" id="KW-0812">Transmembrane</keyword>
<proteinExistence type="predicted"/>
<dbReference type="AlphaFoldDB" id="A0A519BKM5"/>
<feature type="transmembrane region" description="Helical" evidence="1">
    <location>
        <begin position="6"/>
        <end position="24"/>
    </location>
</feature>
<evidence type="ECO:0000313" key="3">
    <source>
        <dbReference type="Proteomes" id="UP000319296"/>
    </source>
</evidence>
<comment type="caution">
    <text evidence="2">The sequence shown here is derived from an EMBL/GenBank/DDBJ whole genome shotgun (WGS) entry which is preliminary data.</text>
</comment>
<evidence type="ECO:0000313" key="2">
    <source>
        <dbReference type="EMBL" id="RZD17837.1"/>
    </source>
</evidence>
<evidence type="ECO:0000256" key="1">
    <source>
        <dbReference type="SAM" id="Phobius"/>
    </source>
</evidence>
<protein>
    <submittedName>
        <fullName evidence="2">Uncharacterized protein</fullName>
    </submittedName>
</protein>
<dbReference type="EMBL" id="SGBB01000021">
    <property type="protein sequence ID" value="RZD17837.1"/>
    <property type="molecule type" value="Genomic_DNA"/>
</dbReference>
<sequence length="207" mass="24573">MNYVFTIFAVILTAVLTTFFEYYFNIKRDRQNKKNRLLILLASIKTELFIIKKREQEIIGNAIDEIDKSNNNKEDIAPIIRLLKNNQDYFIIYNNSSHELIGLIGQKNEELQKNIVESYTLAKTYFVELIYYGELYVDYIKNGYIAPKLLENGQKLEIVDFSNKTHIKNKTIFNYYNYIKEERKKLFRLVDRVISDIDKLLESAAKR</sequence>